<name>A0ABR2R5Y8_9ROSI</name>
<evidence type="ECO:0000313" key="2">
    <source>
        <dbReference type="Proteomes" id="UP001396334"/>
    </source>
</evidence>
<evidence type="ECO:0000313" key="1">
    <source>
        <dbReference type="EMBL" id="KAK9008341.1"/>
    </source>
</evidence>
<dbReference type="Proteomes" id="UP001396334">
    <property type="component" value="Unassembled WGS sequence"/>
</dbReference>
<protein>
    <submittedName>
        <fullName evidence="1">Uncharacterized protein</fullName>
    </submittedName>
</protein>
<organism evidence="1 2">
    <name type="scientific">Hibiscus sabdariffa</name>
    <name type="common">roselle</name>
    <dbReference type="NCBI Taxonomy" id="183260"/>
    <lineage>
        <taxon>Eukaryota</taxon>
        <taxon>Viridiplantae</taxon>
        <taxon>Streptophyta</taxon>
        <taxon>Embryophyta</taxon>
        <taxon>Tracheophyta</taxon>
        <taxon>Spermatophyta</taxon>
        <taxon>Magnoliopsida</taxon>
        <taxon>eudicotyledons</taxon>
        <taxon>Gunneridae</taxon>
        <taxon>Pentapetalae</taxon>
        <taxon>rosids</taxon>
        <taxon>malvids</taxon>
        <taxon>Malvales</taxon>
        <taxon>Malvaceae</taxon>
        <taxon>Malvoideae</taxon>
        <taxon>Hibiscus</taxon>
    </lineage>
</organism>
<gene>
    <name evidence="1" type="ORF">V6N11_075239</name>
</gene>
<reference evidence="1 2" key="1">
    <citation type="journal article" date="2024" name="G3 (Bethesda)">
        <title>Genome assembly of Hibiscus sabdariffa L. provides insights into metabolisms of medicinal natural products.</title>
        <authorList>
            <person name="Kim T."/>
        </authorList>
    </citation>
    <scope>NUCLEOTIDE SEQUENCE [LARGE SCALE GENOMIC DNA]</scope>
    <source>
        <strain evidence="1">TK-2024</strain>
        <tissue evidence="1">Old leaves</tissue>
    </source>
</reference>
<accession>A0ABR2R5Y8</accession>
<proteinExistence type="predicted"/>
<keyword evidence="2" id="KW-1185">Reference proteome</keyword>
<comment type="caution">
    <text evidence="1">The sequence shown here is derived from an EMBL/GenBank/DDBJ whole genome shotgun (WGS) entry which is preliminary data.</text>
</comment>
<dbReference type="EMBL" id="JBBPBN010000026">
    <property type="protein sequence ID" value="KAK9008341.1"/>
    <property type="molecule type" value="Genomic_DNA"/>
</dbReference>
<sequence>MVVDVVDNSVRNVETIRNDESVRNCGIVRSVEYVKNDDNSRDDEESEYIAYDNQDSDSVCPLEDNDNDMADGDDEVCDVHVGVGRDIPRFNADKKE</sequence>